<gene>
    <name evidence="2" type="ORF">EV146_103266</name>
</gene>
<dbReference type="GO" id="GO:0009424">
    <property type="term" value="C:bacterial-type flagellum hook"/>
    <property type="evidence" value="ECO:0007669"/>
    <property type="project" value="InterPro"/>
</dbReference>
<name>A0A4R2BJF8_9BACI</name>
<keyword evidence="3" id="KW-1185">Reference proteome</keyword>
<feature type="domain" description="Flagellin N-terminal" evidence="1">
    <location>
        <begin position="4"/>
        <end position="140"/>
    </location>
</feature>
<evidence type="ECO:0000259" key="1">
    <source>
        <dbReference type="Pfam" id="PF00669"/>
    </source>
</evidence>
<dbReference type="Pfam" id="PF00669">
    <property type="entry name" value="Flagellin_N"/>
    <property type="match status" value="1"/>
</dbReference>
<dbReference type="PANTHER" id="PTHR42792">
    <property type="entry name" value="FLAGELLIN"/>
    <property type="match status" value="1"/>
</dbReference>
<dbReference type="GO" id="GO:0005198">
    <property type="term" value="F:structural molecule activity"/>
    <property type="evidence" value="ECO:0007669"/>
    <property type="project" value="InterPro"/>
</dbReference>
<dbReference type="AlphaFoldDB" id="A0A4R2BJF8"/>
<dbReference type="InterPro" id="IPR001029">
    <property type="entry name" value="Flagellin_N"/>
</dbReference>
<keyword evidence="2" id="KW-0966">Cell projection</keyword>
<dbReference type="GO" id="GO:0071973">
    <property type="term" value="P:bacterial-type flagellum-dependent cell motility"/>
    <property type="evidence" value="ECO:0007669"/>
    <property type="project" value="InterPro"/>
</dbReference>
<proteinExistence type="predicted"/>
<dbReference type="Proteomes" id="UP000295689">
    <property type="component" value="Unassembled WGS sequence"/>
</dbReference>
<evidence type="ECO:0000313" key="2">
    <source>
        <dbReference type="EMBL" id="TCN26743.1"/>
    </source>
</evidence>
<reference evidence="2 3" key="1">
    <citation type="journal article" date="2015" name="Stand. Genomic Sci.">
        <title>Genomic Encyclopedia of Bacterial and Archaeal Type Strains, Phase III: the genomes of soil and plant-associated and newly described type strains.</title>
        <authorList>
            <person name="Whitman W.B."/>
            <person name="Woyke T."/>
            <person name="Klenk H.P."/>
            <person name="Zhou Y."/>
            <person name="Lilburn T.G."/>
            <person name="Beck B.J."/>
            <person name="De Vos P."/>
            <person name="Vandamme P."/>
            <person name="Eisen J.A."/>
            <person name="Garrity G."/>
            <person name="Hugenholtz P."/>
            <person name="Kyrpides N.C."/>
        </authorList>
    </citation>
    <scope>NUCLEOTIDE SEQUENCE [LARGE SCALE GENOMIC DNA]</scope>
    <source>
        <strain evidence="2 3">CV53</strain>
    </source>
</reference>
<dbReference type="SUPFAM" id="SSF64518">
    <property type="entry name" value="Phase 1 flagellin"/>
    <property type="match status" value="1"/>
</dbReference>
<evidence type="ECO:0000313" key="3">
    <source>
        <dbReference type="Proteomes" id="UP000295689"/>
    </source>
</evidence>
<dbReference type="Gene3D" id="1.20.1330.10">
    <property type="entry name" value="f41 fragment of flagellin, N-terminal domain"/>
    <property type="match status" value="1"/>
</dbReference>
<dbReference type="NCBIfam" id="TIGR02550">
    <property type="entry name" value="flagell_flgL"/>
    <property type="match status" value="1"/>
</dbReference>
<dbReference type="InterPro" id="IPR013384">
    <property type="entry name" value="Flagell_FlgL"/>
</dbReference>
<dbReference type="RefSeq" id="WP_132003325.1">
    <property type="nucleotide sequence ID" value="NZ_JABUHM010000002.1"/>
</dbReference>
<dbReference type="EMBL" id="SLVV01000003">
    <property type="protein sequence ID" value="TCN26743.1"/>
    <property type="molecule type" value="Genomic_DNA"/>
</dbReference>
<accession>A0A4R2BJF8</accession>
<sequence length="305" mass="33725">MRITQSMISSNSLKNISDSYRKMGQLQDQLSTGKKITRASDDPVVAMKGMYYRSNLSEVEQYKRNLSELYLWMENSEAGLEHANDGLQRVRELVIQGSNGTLSPEDKQAVAKEIGQIKADLVNVANTQVAGRYIFHGSDTGNPVVVQDSPPTVADNVGSPAIKDYRVEVSRGVFLTANINPENVFSQELFDVLGKIEAVLDPSSESASTFDPAQLNLDSLLKDLDKQMSGLLAERSELGARYNRLEMVESRIGQQEIMASRVLSDNEDVDLERVIIDLTTQESVHRAALSAGAKIIQPTLMDFLR</sequence>
<keyword evidence="2" id="KW-0969">Cilium</keyword>
<protein>
    <submittedName>
        <fullName evidence="2">Flagellar hook-associated protein 3 FlgL</fullName>
    </submittedName>
</protein>
<keyword evidence="2" id="KW-0282">Flagellum</keyword>
<comment type="caution">
    <text evidence="2">The sequence shown here is derived from an EMBL/GenBank/DDBJ whole genome shotgun (WGS) entry which is preliminary data.</text>
</comment>
<dbReference type="PANTHER" id="PTHR42792:SF1">
    <property type="entry name" value="FLAGELLAR HOOK-ASSOCIATED PROTEIN 3"/>
    <property type="match status" value="1"/>
</dbReference>
<dbReference type="InterPro" id="IPR001492">
    <property type="entry name" value="Flagellin"/>
</dbReference>
<organism evidence="2 3">
    <name type="scientific">Mesobacillus foraminis</name>
    <dbReference type="NCBI Taxonomy" id="279826"/>
    <lineage>
        <taxon>Bacteria</taxon>
        <taxon>Bacillati</taxon>
        <taxon>Bacillota</taxon>
        <taxon>Bacilli</taxon>
        <taxon>Bacillales</taxon>
        <taxon>Bacillaceae</taxon>
        <taxon>Mesobacillus</taxon>
    </lineage>
</organism>